<dbReference type="EMBL" id="CP003235">
    <property type="protein sequence ID" value="AFC27771.1"/>
    <property type="molecule type" value="Genomic_DNA"/>
</dbReference>
<dbReference type="SUPFAM" id="SSF56784">
    <property type="entry name" value="HAD-like"/>
    <property type="match status" value="1"/>
</dbReference>
<dbReference type="InterPro" id="IPR036412">
    <property type="entry name" value="HAD-like_sf"/>
</dbReference>
<gene>
    <name evidence="1" type="ORF">PM3016_821</name>
</gene>
<accession>H6N925</accession>
<dbReference type="STRING" id="1116391.PM3016_821"/>
<keyword evidence="2" id="KW-1185">Reference proteome</keyword>
<dbReference type="InterPro" id="IPR006379">
    <property type="entry name" value="HAD-SF_hydro_IIB"/>
</dbReference>
<dbReference type="AlphaFoldDB" id="H6N925"/>
<dbReference type="Proteomes" id="UP000007523">
    <property type="component" value="Chromosome"/>
</dbReference>
<dbReference type="SFLD" id="SFLDS00003">
    <property type="entry name" value="Haloacid_Dehalogenase"/>
    <property type="match status" value="1"/>
</dbReference>
<sequence>MGAMWKKRSETREMYTMLAIDIDDTLITDEKEITEGTKQALAAAVAQGVKVTLATGRMYASAKQLADQLGLNVPIITYQGALVKNAIDGRVLYERTVPEDAAKQIFDYCEANGLHLQTYLDDVLYVKEDNDKARAYAQLSNIPYTVHPDFRELASKPSTKLLLIDDPARLDEVALELRSLLGAAVHITKSKPHFLEIMHPEGTKGHALTYLAEHFGLELSGAIAIGDSWNDREMLEVAGLGVAMGNAVESLKDIADYVTYGNNEEGVKHVVEKYILQTVS</sequence>
<dbReference type="SFLD" id="SFLDG01140">
    <property type="entry name" value="C2.B:_Phosphomannomutase_and_P"/>
    <property type="match status" value="1"/>
</dbReference>
<dbReference type="KEGG" id="pmq:PM3016_821"/>
<protein>
    <submittedName>
        <fullName evidence="1">Cof-like hydrolase</fullName>
    </submittedName>
</protein>
<dbReference type="GO" id="GO:0005829">
    <property type="term" value="C:cytosol"/>
    <property type="evidence" value="ECO:0007669"/>
    <property type="project" value="TreeGrafter"/>
</dbReference>
<organism evidence="1 2">
    <name type="scientific">Paenibacillus mucilaginosus 3016</name>
    <dbReference type="NCBI Taxonomy" id="1116391"/>
    <lineage>
        <taxon>Bacteria</taxon>
        <taxon>Bacillati</taxon>
        <taxon>Bacillota</taxon>
        <taxon>Bacilli</taxon>
        <taxon>Bacillales</taxon>
        <taxon>Paenibacillaceae</taxon>
        <taxon>Paenibacillus</taxon>
    </lineage>
</organism>
<dbReference type="Pfam" id="PF08282">
    <property type="entry name" value="Hydrolase_3"/>
    <property type="match status" value="1"/>
</dbReference>
<proteinExistence type="predicted"/>
<dbReference type="NCBIfam" id="TIGR01484">
    <property type="entry name" value="HAD-SF-IIB"/>
    <property type="match status" value="1"/>
</dbReference>
<evidence type="ECO:0000313" key="1">
    <source>
        <dbReference type="EMBL" id="AFC27771.1"/>
    </source>
</evidence>
<dbReference type="PROSITE" id="PS01229">
    <property type="entry name" value="COF_2"/>
    <property type="match status" value="1"/>
</dbReference>
<dbReference type="PANTHER" id="PTHR10000">
    <property type="entry name" value="PHOSPHOSERINE PHOSPHATASE"/>
    <property type="match status" value="1"/>
</dbReference>
<dbReference type="NCBIfam" id="TIGR00099">
    <property type="entry name" value="Cof-subfamily"/>
    <property type="match status" value="1"/>
</dbReference>
<dbReference type="SFLD" id="SFLDG01144">
    <property type="entry name" value="C2.B.4:_PGP_Like"/>
    <property type="match status" value="1"/>
</dbReference>
<dbReference type="PANTHER" id="PTHR10000:SF8">
    <property type="entry name" value="HAD SUPERFAMILY HYDROLASE-LIKE, TYPE 3"/>
    <property type="match status" value="1"/>
</dbReference>
<name>H6N925_9BACL</name>
<dbReference type="CDD" id="cd07516">
    <property type="entry name" value="HAD_Pase"/>
    <property type="match status" value="1"/>
</dbReference>
<dbReference type="InterPro" id="IPR000150">
    <property type="entry name" value="Cof"/>
</dbReference>
<dbReference type="GO" id="GO:0016791">
    <property type="term" value="F:phosphatase activity"/>
    <property type="evidence" value="ECO:0007669"/>
    <property type="project" value="TreeGrafter"/>
</dbReference>
<dbReference type="GO" id="GO:0000287">
    <property type="term" value="F:magnesium ion binding"/>
    <property type="evidence" value="ECO:0007669"/>
    <property type="project" value="TreeGrafter"/>
</dbReference>
<dbReference type="HOGENOM" id="CLU_044146_0_2_9"/>
<dbReference type="InterPro" id="IPR023214">
    <property type="entry name" value="HAD_sf"/>
</dbReference>
<keyword evidence="1" id="KW-0378">Hydrolase</keyword>
<evidence type="ECO:0000313" key="2">
    <source>
        <dbReference type="Proteomes" id="UP000007523"/>
    </source>
</evidence>
<dbReference type="Gene3D" id="3.40.50.1000">
    <property type="entry name" value="HAD superfamily/HAD-like"/>
    <property type="match status" value="1"/>
</dbReference>
<reference evidence="1 2" key="1">
    <citation type="journal article" date="2012" name="J. Bacteriol.">
        <title>Complete Genome Sequence of Paenibacillus mucilaginosus 3016, a Bacterium Functional as Microbial Fertilizer.</title>
        <authorList>
            <person name="Ma M."/>
            <person name="Wang Z."/>
            <person name="Li L."/>
            <person name="Jiang X."/>
            <person name="Guan D."/>
            <person name="Cao F."/>
            <person name="Chen H."/>
            <person name="Wang X."/>
            <person name="Shen D."/>
            <person name="Du B."/>
            <person name="Li J."/>
        </authorList>
    </citation>
    <scope>NUCLEOTIDE SEQUENCE [LARGE SCALE GENOMIC DNA]</scope>
    <source>
        <strain evidence="1 2">3016</strain>
    </source>
</reference>
<dbReference type="Gene3D" id="3.30.1240.10">
    <property type="match status" value="1"/>
</dbReference>